<dbReference type="AlphaFoldDB" id="A0A7R9D8E2"/>
<protein>
    <submittedName>
        <fullName evidence="1">Uncharacterized protein</fullName>
    </submittedName>
</protein>
<proteinExistence type="predicted"/>
<reference evidence="1" key="1">
    <citation type="submission" date="2020-11" db="EMBL/GenBank/DDBJ databases">
        <authorList>
            <person name="Tran Van P."/>
        </authorList>
    </citation>
    <scope>NUCLEOTIDE SEQUENCE</scope>
</reference>
<gene>
    <name evidence="1" type="ORF">TCEB3V08_LOCUS9509</name>
</gene>
<sequence>MLLKAVLKQVKKGGDYVTSKSSALSTFPHSRSVLSKQFLLQYHQDMRAPLTYNSRDVKLNIALLTLFFRIYKTSKVIDKFHKEMERLPFLGDNYILYKELRPRHRLRIRRSVVRAPCSWSIRNSTRDYSLRNHVTVSINEIRLNNRKANQEKSRALQEKIRKSRSIS</sequence>
<accession>A0A7R9D8E2</accession>
<organism evidence="1">
    <name type="scientific">Timema cristinae</name>
    <name type="common">Walking stick</name>
    <dbReference type="NCBI Taxonomy" id="61476"/>
    <lineage>
        <taxon>Eukaryota</taxon>
        <taxon>Metazoa</taxon>
        <taxon>Ecdysozoa</taxon>
        <taxon>Arthropoda</taxon>
        <taxon>Hexapoda</taxon>
        <taxon>Insecta</taxon>
        <taxon>Pterygota</taxon>
        <taxon>Neoptera</taxon>
        <taxon>Polyneoptera</taxon>
        <taxon>Phasmatodea</taxon>
        <taxon>Timematodea</taxon>
        <taxon>Timematoidea</taxon>
        <taxon>Timematidae</taxon>
        <taxon>Timema</taxon>
    </lineage>
</organism>
<name>A0A7R9D8E2_TIMCR</name>
<evidence type="ECO:0000313" key="1">
    <source>
        <dbReference type="EMBL" id="CAD7408417.1"/>
    </source>
</evidence>
<dbReference type="EMBL" id="OC320584">
    <property type="protein sequence ID" value="CAD7408417.1"/>
    <property type="molecule type" value="Genomic_DNA"/>
</dbReference>